<dbReference type="EMBL" id="HBGE01110049">
    <property type="protein sequence ID" value="CAD9188833.1"/>
    <property type="molecule type" value="Transcribed_RNA"/>
</dbReference>
<sequence length="260" mass="28654">MDPKRRRVVLQIRKGDANRKIPTSLFVQLVDTLFAGGVPGVSIREEQAHVVVISESDENFEEFKKFKRAKVSFLVGLPERRDAPAQSRLVRDLDCMSSADVLVISSGGLGSLAAALQMDGGISLALSDTPDVASARHVTLEDVARTARREERLAKEERKAALKHEKEDVKRRAKEERDAASDREKKAAEALRKRDAHRDSKSSQSSAEPPASPLGLARLDGSSASSRERLLRLPARIPLEERYDGLPSSFVVPWAVQELA</sequence>
<feature type="compositionally biased region" description="Basic and acidic residues" evidence="1">
    <location>
        <begin position="151"/>
        <end position="201"/>
    </location>
</feature>
<accession>A0A7S1WUV1</accession>
<evidence type="ECO:0000256" key="1">
    <source>
        <dbReference type="SAM" id="MobiDB-lite"/>
    </source>
</evidence>
<feature type="region of interest" description="Disordered" evidence="1">
    <location>
        <begin position="151"/>
        <end position="227"/>
    </location>
</feature>
<reference evidence="2" key="1">
    <citation type="submission" date="2021-01" db="EMBL/GenBank/DDBJ databases">
        <authorList>
            <person name="Corre E."/>
            <person name="Pelletier E."/>
            <person name="Niang G."/>
            <person name="Scheremetjew M."/>
            <person name="Finn R."/>
            <person name="Kale V."/>
            <person name="Holt S."/>
            <person name="Cochrane G."/>
            <person name="Meng A."/>
            <person name="Brown T."/>
            <person name="Cohen L."/>
        </authorList>
    </citation>
    <scope>NUCLEOTIDE SEQUENCE</scope>
    <source>
        <strain evidence="2">OF101</strain>
    </source>
</reference>
<evidence type="ECO:0000313" key="2">
    <source>
        <dbReference type="EMBL" id="CAD9188833.1"/>
    </source>
</evidence>
<gene>
    <name evidence="2" type="ORF">ACAT0790_LOCUS65607</name>
</gene>
<protein>
    <submittedName>
        <fullName evidence="2">Uncharacterized protein</fullName>
    </submittedName>
</protein>
<organism evidence="2">
    <name type="scientific">Alexandrium catenella</name>
    <name type="common">Red tide dinoflagellate</name>
    <name type="synonym">Gonyaulax catenella</name>
    <dbReference type="NCBI Taxonomy" id="2925"/>
    <lineage>
        <taxon>Eukaryota</taxon>
        <taxon>Sar</taxon>
        <taxon>Alveolata</taxon>
        <taxon>Dinophyceae</taxon>
        <taxon>Gonyaulacales</taxon>
        <taxon>Pyrocystaceae</taxon>
        <taxon>Alexandrium</taxon>
    </lineage>
</organism>
<name>A0A7S1WUV1_ALECA</name>
<proteinExistence type="predicted"/>
<dbReference type="AlphaFoldDB" id="A0A7S1WUV1"/>